<dbReference type="SUPFAM" id="SSF46689">
    <property type="entry name" value="Homeodomain-like"/>
    <property type="match status" value="1"/>
</dbReference>
<sequence>MGTTSTHLTVNRKKKHVRKLYQRWSDDEKQALILGVEQYGLGQWKLIKEDSRFGPILVNRSNVDCKDKWRQTTTPVKTQRRAAPLSPPLQAIVSSPMHNDRTFQNAMNMPHSPMGSPRSPPSHTRGVLAELSPAPSPLRLIQQPTFEPLPSSPSSSEDGSPATRDEGGCTVM</sequence>
<feature type="region of interest" description="Disordered" evidence="5">
    <location>
        <begin position="73"/>
        <end position="172"/>
    </location>
</feature>
<dbReference type="InterPro" id="IPR009057">
    <property type="entry name" value="Homeodomain-like_sf"/>
</dbReference>
<feature type="domain" description="HTH myb-type" evidence="7">
    <location>
        <begin position="14"/>
        <end position="77"/>
    </location>
</feature>
<feature type="domain" description="Myb-like" evidence="6">
    <location>
        <begin position="23"/>
        <end position="73"/>
    </location>
</feature>
<dbReference type="GO" id="GO:0003691">
    <property type="term" value="F:double-stranded telomeric DNA binding"/>
    <property type="evidence" value="ECO:0007669"/>
    <property type="project" value="InterPro"/>
</dbReference>
<evidence type="ECO:0000256" key="5">
    <source>
        <dbReference type="SAM" id="MobiDB-lite"/>
    </source>
</evidence>
<evidence type="ECO:0000259" key="6">
    <source>
        <dbReference type="PROSITE" id="PS50090"/>
    </source>
</evidence>
<evidence type="ECO:0000313" key="8">
    <source>
        <dbReference type="EMBL" id="CAD8809047.1"/>
    </source>
</evidence>
<dbReference type="PROSITE" id="PS50090">
    <property type="entry name" value="MYB_LIKE"/>
    <property type="match status" value="1"/>
</dbReference>
<dbReference type="InterPro" id="IPR001005">
    <property type="entry name" value="SANT/Myb"/>
</dbReference>
<evidence type="ECO:0000259" key="7">
    <source>
        <dbReference type="PROSITE" id="PS51294"/>
    </source>
</evidence>
<organism evidence="8">
    <name type="scientific">Ostreococcus mediterraneus</name>
    <dbReference type="NCBI Taxonomy" id="1486918"/>
    <lineage>
        <taxon>Eukaryota</taxon>
        <taxon>Viridiplantae</taxon>
        <taxon>Chlorophyta</taxon>
        <taxon>Mamiellophyceae</taxon>
        <taxon>Mamiellales</taxon>
        <taxon>Bathycoccaceae</taxon>
        <taxon>Ostreococcus</taxon>
    </lineage>
</organism>
<dbReference type="PANTHER" id="PTHR46267:SF15">
    <property type="entry name" value="WINGED HELIX-TURN-HELIX TRANSCRIPTION REPRESSOR DNA-BINDING PROTEIN-RELATED"/>
    <property type="match status" value="1"/>
</dbReference>
<reference evidence="8" key="1">
    <citation type="submission" date="2021-01" db="EMBL/GenBank/DDBJ databases">
        <authorList>
            <person name="Corre E."/>
            <person name="Pelletier E."/>
            <person name="Niang G."/>
            <person name="Scheremetjew M."/>
            <person name="Finn R."/>
            <person name="Kale V."/>
            <person name="Holt S."/>
            <person name="Cochrane G."/>
            <person name="Meng A."/>
            <person name="Brown T."/>
            <person name="Cohen L."/>
        </authorList>
    </citation>
    <scope>NUCLEOTIDE SEQUENCE</scope>
    <source>
        <strain evidence="8">Clade-D-RCC1621</strain>
    </source>
</reference>
<dbReference type="AlphaFoldDB" id="A0A6U0CDF1"/>
<dbReference type="CDD" id="cd11660">
    <property type="entry name" value="SANT_TRF"/>
    <property type="match status" value="1"/>
</dbReference>
<feature type="compositionally biased region" description="Basic and acidic residues" evidence="5">
    <location>
        <begin position="163"/>
        <end position="172"/>
    </location>
</feature>
<keyword evidence="2" id="KW-0158">Chromosome</keyword>
<dbReference type="SMART" id="SM00717">
    <property type="entry name" value="SANT"/>
    <property type="match status" value="1"/>
</dbReference>
<dbReference type="PROSITE" id="PS51294">
    <property type="entry name" value="HTH_MYB"/>
    <property type="match status" value="1"/>
</dbReference>
<proteinExistence type="predicted"/>
<name>A0A6U0CDF1_9CHLO</name>
<protein>
    <submittedName>
        <fullName evidence="8">Uncharacterized protein</fullName>
    </submittedName>
</protein>
<keyword evidence="3" id="KW-0238">DNA-binding</keyword>
<evidence type="ECO:0000256" key="4">
    <source>
        <dbReference type="ARBA" id="ARBA00023242"/>
    </source>
</evidence>
<evidence type="ECO:0000256" key="1">
    <source>
        <dbReference type="ARBA" id="ARBA00004123"/>
    </source>
</evidence>
<gene>
    <name evidence="8" type="ORF">OMED0930_LOCUS140</name>
</gene>
<dbReference type="PANTHER" id="PTHR46267">
    <property type="entry name" value="SINGLE MYB HISTONE 4"/>
    <property type="match status" value="1"/>
</dbReference>
<dbReference type="InterPro" id="IPR044597">
    <property type="entry name" value="SMH1-6"/>
</dbReference>
<feature type="compositionally biased region" description="Polar residues" evidence="5">
    <location>
        <begin position="92"/>
        <end position="107"/>
    </location>
</feature>
<evidence type="ECO:0000256" key="2">
    <source>
        <dbReference type="ARBA" id="ARBA00022454"/>
    </source>
</evidence>
<evidence type="ECO:0000256" key="3">
    <source>
        <dbReference type="ARBA" id="ARBA00023125"/>
    </source>
</evidence>
<dbReference type="InterPro" id="IPR017930">
    <property type="entry name" value="Myb_dom"/>
</dbReference>
<comment type="subcellular location">
    <subcellularLocation>
        <location evidence="1">Nucleus</location>
    </subcellularLocation>
</comment>
<keyword evidence="4" id="KW-0539">Nucleus</keyword>
<dbReference type="EMBL" id="HBFO01000219">
    <property type="protein sequence ID" value="CAD8809047.1"/>
    <property type="molecule type" value="Transcribed_RNA"/>
</dbReference>
<dbReference type="Pfam" id="PF00249">
    <property type="entry name" value="Myb_DNA-binding"/>
    <property type="match status" value="1"/>
</dbReference>
<accession>A0A6U0CDF1</accession>
<dbReference type="GO" id="GO:0005634">
    <property type="term" value="C:nucleus"/>
    <property type="evidence" value="ECO:0007669"/>
    <property type="project" value="UniProtKB-SubCell"/>
</dbReference>
<dbReference type="Gene3D" id="1.10.246.220">
    <property type="match status" value="1"/>
</dbReference>
<feature type="compositionally biased region" description="Low complexity" evidence="5">
    <location>
        <begin position="148"/>
        <end position="161"/>
    </location>
</feature>